<dbReference type="GO" id="GO:0006633">
    <property type="term" value="P:fatty acid biosynthetic process"/>
    <property type="evidence" value="ECO:0007669"/>
    <property type="project" value="TreeGrafter"/>
</dbReference>
<reference evidence="3" key="1">
    <citation type="submission" date="2020-05" db="EMBL/GenBank/DDBJ databases">
        <authorList>
            <person name="Chiriac C."/>
            <person name="Salcher M."/>
            <person name="Ghai R."/>
            <person name="Kavagutti S V."/>
        </authorList>
    </citation>
    <scope>NUCLEOTIDE SEQUENCE</scope>
</reference>
<dbReference type="PRINTS" id="PR00081">
    <property type="entry name" value="GDHRDH"/>
</dbReference>
<comment type="similarity">
    <text evidence="1">Belongs to the short-chain dehydrogenases/reductases (SDR) family.</text>
</comment>
<dbReference type="EMBL" id="CAFABK010000010">
    <property type="protein sequence ID" value="CAB4824302.1"/>
    <property type="molecule type" value="Genomic_DNA"/>
</dbReference>
<dbReference type="PANTHER" id="PTHR42760:SF133">
    <property type="entry name" value="3-OXOACYL-[ACYL-CARRIER-PROTEIN] REDUCTASE"/>
    <property type="match status" value="1"/>
</dbReference>
<dbReference type="InterPro" id="IPR036291">
    <property type="entry name" value="NAD(P)-bd_dom_sf"/>
</dbReference>
<dbReference type="PRINTS" id="PR00080">
    <property type="entry name" value="SDRFAMILY"/>
</dbReference>
<dbReference type="InterPro" id="IPR002347">
    <property type="entry name" value="SDR_fam"/>
</dbReference>
<evidence type="ECO:0000256" key="2">
    <source>
        <dbReference type="ARBA" id="ARBA00023002"/>
    </source>
</evidence>
<dbReference type="Pfam" id="PF13561">
    <property type="entry name" value="adh_short_C2"/>
    <property type="match status" value="1"/>
</dbReference>
<keyword evidence="2" id="KW-0560">Oxidoreductase</keyword>
<name>A0A6J6ZV22_9ZZZZ</name>
<proteinExistence type="inferred from homology"/>
<dbReference type="Gene3D" id="3.40.50.720">
    <property type="entry name" value="NAD(P)-binding Rossmann-like Domain"/>
    <property type="match status" value="1"/>
</dbReference>
<dbReference type="FunFam" id="3.40.50.720:FF:000084">
    <property type="entry name" value="Short-chain dehydrogenase reductase"/>
    <property type="match status" value="1"/>
</dbReference>
<dbReference type="GO" id="GO:0016616">
    <property type="term" value="F:oxidoreductase activity, acting on the CH-OH group of donors, NAD or NADP as acceptor"/>
    <property type="evidence" value="ECO:0007669"/>
    <property type="project" value="TreeGrafter"/>
</dbReference>
<accession>A0A6J6ZV22</accession>
<dbReference type="CDD" id="cd05233">
    <property type="entry name" value="SDR_c"/>
    <property type="match status" value="1"/>
</dbReference>
<sequence>MSDFRAVAGKKAAVTGAARGIGEGIARTLASEGLDVVLADMRPEVQAAAESIAADFPDAAVHWRIVDVSSEEQVSDLIGFTVSTLGRLDIMANNAGIHVAPANVWETDMADVDKLMAVNYKGIFHGCKFAAKQMIAQGSGTIANTGSFFGKVGHPGSAAYGATKAAVHTLTMSLALELAPYGVTVNALCPGLAATDMHWAFVEADAQARGISVDEMKAIELEQIPLGRYGYGSDYAGAIMWLASKSGSYVTGQSININGGLNFT</sequence>
<dbReference type="PANTHER" id="PTHR42760">
    <property type="entry name" value="SHORT-CHAIN DEHYDROGENASES/REDUCTASES FAMILY MEMBER"/>
    <property type="match status" value="1"/>
</dbReference>
<protein>
    <submittedName>
        <fullName evidence="3">Unannotated protein</fullName>
    </submittedName>
</protein>
<evidence type="ECO:0000313" key="3">
    <source>
        <dbReference type="EMBL" id="CAB4824302.1"/>
    </source>
</evidence>
<dbReference type="InterPro" id="IPR020904">
    <property type="entry name" value="Sc_DH/Rdtase_CS"/>
</dbReference>
<gene>
    <name evidence="3" type="ORF">UFOPK3204_00373</name>
</gene>
<organism evidence="3">
    <name type="scientific">freshwater metagenome</name>
    <dbReference type="NCBI Taxonomy" id="449393"/>
    <lineage>
        <taxon>unclassified sequences</taxon>
        <taxon>metagenomes</taxon>
        <taxon>ecological metagenomes</taxon>
    </lineage>
</organism>
<dbReference type="GO" id="GO:0048038">
    <property type="term" value="F:quinone binding"/>
    <property type="evidence" value="ECO:0007669"/>
    <property type="project" value="TreeGrafter"/>
</dbReference>
<dbReference type="AlphaFoldDB" id="A0A6J6ZV22"/>
<dbReference type="SUPFAM" id="SSF51735">
    <property type="entry name" value="NAD(P)-binding Rossmann-fold domains"/>
    <property type="match status" value="1"/>
</dbReference>
<dbReference type="PROSITE" id="PS00061">
    <property type="entry name" value="ADH_SHORT"/>
    <property type="match status" value="1"/>
</dbReference>
<evidence type="ECO:0000256" key="1">
    <source>
        <dbReference type="ARBA" id="ARBA00006484"/>
    </source>
</evidence>